<dbReference type="FunCoup" id="W7X1I7">
    <property type="interactions" value="44"/>
</dbReference>
<dbReference type="AlphaFoldDB" id="W7X1I7"/>
<keyword evidence="4 8" id="KW-0653">Protein transport</keyword>
<protein>
    <recommendedName>
        <fullName evidence="8">Vesicle transport protein</fullName>
    </recommendedName>
</protein>
<comment type="subcellular location">
    <subcellularLocation>
        <location evidence="1 8">Membrane</location>
        <topology evidence="1 8">Multi-pass membrane protein</topology>
    </subcellularLocation>
</comment>
<evidence type="ECO:0000256" key="8">
    <source>
        <dbReference type="RuleBase" id="RU363111"/>
    </source>
</evidence>
<evidence type="ECO:0000256" key="7">
    <source>
        <dbReference type="ARBA" id="ARBA00025800"/>
    </source>
</evidence>
<dbReference type="PANTHER" id="PTHR23137">
    <property type="entry name" value="VESICLE TRANSPORT PROTEIN-RELATED"/>
    <property type="match status" value="1"/>
</dbReference>
<keyword evidence="9" id="KW-0175">Coiled coil</keyword>
<evidence type="ECO:0000256" key="4">
    <source>
        <dbReference type="ARBA" id="ARBA00022927"/>
    </source>
</evidence>
<dbReference type="GO" id="GO:0016192">
    <property type="term" value="P:vesicle-mediated transport"/>
    <property type="evidence" value="ECO:0007669"/>
    <property type="project" value="InterPro"/>
</dbReference>
<dbReference type="GeneID" id="24441090"/>
<dbReference type="Proteomes" id="UP000009168">
    <property type="component" value="Unassembled WGS sequence"/>
</dbReference>
<feature type="transmembrane region" description="Helical" evidence="8">
    <location>
        <begin position="161"/>
        <end position="180"/>
    </location>
</feature>
<evidence type="ECO:0000256" key="2">
    <source>
        <dbReference type="ARBA" id="ARBA00022448"/>
    </source>
</evidence>
<dbReference type="RefSeq" id="XP_012654354.1">
    <property type="nucleotide sequence ID" value="XM_012798900.1"/>
</dbReference>
<keyword evidence="6 8" id="KW-0472">Membrane</keyword>
<dbReference type="STRING" id="312017.W7X1I7"/>
<evidence type="ECO:0000256" key="5">
    <source>
        <dbReference type="ARBA" id="ARBA00022989"/>
    </source>
</evidence>
<keyword evidence="2 8" id="KW-0813">Transport</keyword>
<dbReference type="EMBL" id="GG662607">
    <property type="protein sequence ID" value="EWS73105.1"/>
    <property type="molecule type" value="Genomic_DNA"/>
</dbReference>
<feature type="coiled-coil region" evidence="9">
    <location>
        <begin position="66"/>
        <end position="100"/>
    </location>
</feature>
<evidence type="ECO:0000313" key="11">
    <source>
        <dbReference type="Proteomes" id="UP000009168"/>
    </source>
</evidence>
<keyword evidence="5 8" id="KW-1133">Transmembrane helix</keyword>
<feature type="transmembrane region" description="Helical" evidence="8">
    <location>
        <begin position="186"/>
        <end position="207"/>
    </location>
</feature>
<dbReference type="InParanoid" id="W7X1I7"/>
<evidence type="ECO:0000256" key="6">
    <source>
        <dbReference type="ARBA" id="ARBA00023136"/>
    </source>
</evidence>
<accession>W7X1I7</accession>
<dbReference type="GO" id="GO:0016020">
    <property type="term" value="C:membrane"/>
    <property type="evidence" value="ECO:0007669"/>
    <property type="project" value="UniProtKB-SubCell"/>
</dbReference>
<sequence length="243" mass="27038">MKFFTKSNTADSQSSNNSLNGFYNKSQTTKGSSGLSLFTNNALKNTQTDIDEENNGLLSRAFRKFKDNFKNTVSSSQNNLKGLTNKMQEVQEAAENWKNFSILFGFGAFFILVSLAFLPVFVLVPAKFASLFTLGSVCILLSIAVMKGFKEFVKILIQKEKIQYSIAYIITIFGTLYFSIIQKSYLLAIIFSVAQMFSLGFFVASSFPGGANGMKFVTKKLFGFLKGICCMCFKPKESSFLPI</sequence>
<dbReference type="Pfam" id="PF04178">
    <property type="entry name" value="Got1"/>
    <property type="match status" value="1"/>
</dbReference>
<keyword evidence="3 8" id="KW-0812">Transmembrane</keyword>
<feature type="transmembrane region" description="Helical" evidence="8">
    <location>
        <begin position="128"/>
        <end position="149"/>
    </location>
</feature>
<organism evidence="10 11">
    <name type="scientific">Tetrahymena thermophila (strain SB210)</name>
    <dbReference type="NCBI Taxonomy" id="312017"/>
    <lineage>
        <taxon>Eukaryota</taxon>
        <taxon>Sar</taxon>
        <taxon>Alveolata</taxon>
        <taxon>Ciliophora</taxon>
        <taxon>Intramacronucleata</taxon>
        <taxon>Oligohymenophorea</taxon>
        <taxon>Hymenostomatida</taxon>
        <taxon>Tetrahymenina</taxon>
        <taxon>Tetrahymenidae</taxon>
        <taxon>Tetrahymena</taxon>
    </lineage>
</organism>
<evidence type="ECO:0000313" key="10">
    <source>
        <dbReference type="EMBL" id="EWS73105.1"/>
    </source>
</evidence>
<dbReference type="GO" id="GO:0015031">
    <property type="term" value="P:protein transport"/>
    <property type="evidence" value="ECO:0007669"/>
    <property type="project" value="UniProtKB-KW"/>
</dbReference>
<comment type="function">
    <text evidence="8">May be involved in fusion of retrograde transport vesicles derived from an endocytic compartment with the Golgi complex.</text>
</comment>
<dbReference type="InterPro" id="IPR011691">
    <property type="entry name" value="Vesicle_transpt_SFT2"/>
</dbReference>
<evidence type="ECO:0000256" key="1">
    <source>
        <dbReference type="ARBA" id="ARBA00004141"/>
    </source>
</evidence>
<evidence type="ECO:0000256" key="9">
    <source>
        <dbReference type="SAM" id="Coils"/>
    </source>
</evidence>
<reference evidence="11" key="1">
    <citation type="journal article" date="2006" name="PLoS Biol.">
        <title>Macronuclear genome sequence of the ciliate Tetrahymena thermophila, a model eukaryote.</title>
        <authorList>
            <person name="Eisen J.A."/>
            <person name="Coyne R.S."/>
            <person name="Wu M."/>
            <person name="Wu D."/>
            <person name="Thiagarajan M."/>
            <person name="Wortman J.R."/>
            <person name="Badger J.H."/>
            <person name="Ren Q."/>
            <person name="Amedeo P."/>
            <person name="Jones K.M."/>
            <person name="Tallon L.J."/>
            <person name="Delcher A.L."/>
            <person name="Salzberg S.L."/>
            <person name="Silva J.C."/>
            <person name="Haas B.J."/>
            <person name="Majoros W.H."/>
            <person name="Farzad M."/>
            <person name="Carlton J.M."/>
            <person name="Smith R.K. Jr."/>
            <person name="Garg J."/>
            <person name="Pearlman R.E."/>
            <person name="Karrer K.M."/>
            <person name="Sun L."/>
            <person name="Manning G."/>
            <person name="Elde N.C."/>
            <person name="Turkewitz A.P."/>
            <person name="Asai D.J."/>
            <person name="Wilkes D.E."/>
            <person name="Wang Y."/>
            <person name="Cai H."/>
            <person name="Collins K."/>
            <person name="Stewart B.A."/>
            <person name="Lee S.R."/>
            <person name="Wilamowska K."/>
            <person name="Weinberg Z."/>
            <person name="Ruzzo W.L."/>
            <person name="Wloga D."/>
            <person name="Gaertig J."/>
            <person name="Frankel J."/>
            <person name="Tsao C.-C."/>
            <person name="Gorovsky M.A."/>
            <person name="Keeling P.J."/>
            <person name="Waller R.F."/>
            <person name="Patron N.J."/>
            <person name="Cherry J.M."/>
            <person name="Stover N.A."/>
            <person name="Krieger C.J."/>
            <person name="del Toro C."/>
            <person name="Ryder H.F."/>
            <person name="Williamson S.C."/>
            <person name="Barbeau R.A."/>
            <person name="Hamilton E.P."/>
            <person name="Orias E."/>
        </authorList>
    </citation>
    <scope>NUCLEOTIDE SEQUENCE [LARGE SCALE GENOMIC DNA]</scope>
    <source>
        <strain evidence="11">SB210</strain>
    </source>
</reference>
<dbReference type="InterPro" id="IPR007305">
    <property type="entry name" value="Vesicle_transpt_Got1/SFT2"/>
</dbReference>
<evidence type="ECO:0000256" key="3">
    <source>
        <dbReference type="ARBA" id="ARBA00022692"/>
    </source>
</evidence>
<gene>
    <name evidence="10" type="ORF">TTHERM_000922911</name>
</gene>
<comment type="similarity">
    <text evidence="7 8">Belongs to the SFT2 family.</text>
</comment>
<dbReference type="PANTHER" id="PTHR23137:SF36">
    <property type="entry name" value="VESICLE TRANSPORT PROTEIN SFT2C"/>
    <property type="match status" value="1"/>
</dbReference>
<dbReference type="GO" id="GO:0012505">
    <property type="term" value="C:endomembrane system"/>
    <property type="evidence" value="ECO:0007669"/>
    <property type="project" value="UniProtKB-ARBA"/>
</dbReference>
<feature type="transmembrane region" description="Helical" evidence="8">
    <location>
        <begin position="100"/>
        <end position="122"/>
    </location>
</feature>
<name>W7X1I7_TETTS</name>
<keyword evidence="11" id="KW-1185">Reference proteome</keyword>
<dbReference type="KEGG" id="tet:TTHERM_000922911"/>
<dbReference type="OrthoDB" id="306138at2759"/>
<dbReference type="GO" id="GO:0005737">
    <property type="term" value="C:cytoplasm"/>
    <property type="evidence" value="ECO:0007669"/>
    <property type="project" value="UniProtKB-ARBA"/>
</dbReference>
<proteinExistence type="inferred from homology"/>